<dbReference type="Proteomes" id="UP001489004">
    <property type="component" value="Unassembled WGS sequence"/>
</dbReference>
<dbReference type="AlphaFoldDB" id="A0AAW1P506"/>
<evidence type="ECO:0000256" key="1">
    <source>
        <dbReference type="ARBA" id="ARBA00006566"/>
    </source>
</evidence>
<dbReference type="InterPro" id="IPR036554">
    <property type="entry name" value="GHMP_kinase_C_sf"/>
</dbReference>
<dbReference type="SUPFAM" id="SSF55060">
    <property type="entry name" value="GHMP Kinase, C-terminal domain"/>
    <property type="match status" value="1"/>
</dbReference>
<feature type="region of interest" description="Disordered" evidence="4">
    <location>
        <begin position="1"/>
        <end position="20"/>
    </location>
</feature>
<dbReference type="Gene3D" id="3.30.70.890">
    <property type="entry name" value="GHMP kinase, C-terminal domain"/>
    <property type="match status" value="1"/>
</dbReference>
<evidence type="ECO:0000256" key="3">
    <source>
        <dbReference type="ARBA" id="ARBA00022840"/>
    </source>
</evidence>
<dbReference type="EMBL" id="JALJOR010000017">
    <property type="protein sequence ID" value="KAK9804885.1"/>
    <property type="molecule type" value="Genomic_DNA"/>
</dbReference>
<evidence type="ECO:0000313" key="7">
    <source>
        <dbReference type="Proteomes" id="UP001489004"/>
    </source>
</evidence>
<sequence length="367" mass="39851">MTVVSTPTGVASDPCSKVEGSQQDDAHLELFVPGRLCLFGEHSDWAGSYRRLNEDIPPGRAIVVGTEQGLYARVSLLAEPMLIMTATTDTGEVEGPHAFPLTDAQTLVRVAAQRGFWSYIAGVAYKIVTEHHVEGGLRIDNYRTTLPLKKGLSSSAAVCVLVARAFNRMYGLKLTTRGEMEYAYSGERMTPSLCGRMDQANAFGSVPVVLTFDGDALHVDSMHLGAALPLVLVDLRAAKDTVMILAQLQAGYPAPDLPEHQELHDLLGHTNQRITMQAMQLMRQGNAEKLGALMTEAQRAFDEKAGPCCPAQLRAPVLHKVLSYERIQPLIWGGKGVGSQGDGTAQLLCRSEEAQAQLLQRCRVTAR</sequence>
<evidence type="ECO:0000313" key="6">
    <source>
        <dbReference type="EMBL" id="KAK9804885.1"/>
    </source>
</evidence>
<dbReference type="Gene3D" id="3.30.230.10">
    <property type="match status" value="1"/>
</dbReference>
<keyword evidence="7" id="KW-1185">Reference proteome</keyword>
<reference evidence="6 7" key="1">
    <citation type="journal article" date="2024" name="Nat. Commun.">
        <title>Phylogenomics reveals the evolutionary origins of lichenization in chlorophyte algae.</title>
        <authorList>
            <person name="Puginier C."/>
            <person name="Libourel C."/>
            <person name="Otte J."/>
            <person name="Skaloud P."/>
            <person name="Haon M."/>
            <person name="Grisel S."/>
            <person name="Petersen M."/>
            <person name="Berrin J.G."/>
            <person name="Delaux P.M."/>
            <person name="Dal Grande F."/>
            <person name="Keller J."/>
        </authorList>
    </citation>
    <scope>NUCLEOTIDE SEQUENCE [LARGE SCALE GENOMIC DNA]</scope>
    <source>
        <strain evidence="6 7">SAG 2043</strain>
    </source>
</reference>
<evidence type="ECO:0000259" key="5">
    <source>
        <dbReference type="Pfam" id="PF00288"/>
    </source>
</evidence>
<gene>
    <name evidence="6" type="ORF">WJX72_010097</name>
</gene>
<proteinExistence type="inferred from homology"/>
<feature type="domain" description="GHMP kinase N-terminal" evidence="5">
    <location>
        <begin position="119"/>
        <end position="200"/>
    </location>
</feature>
<dbReference type="GO" id="GO:0005524">
    <property type="term" value="F:ATP binding"/>
    <property type="evidence" value="ECO:0007669"/>
    <property type="project" value="UniProtKB-KW"/>
</dbReference>
<name>A0AAW1P506_9CHLO</name>
<dbReference type="PANTHER" id="PTHR10457">
    <property type="entry name" value="MEVALONATE KINASE/GALACTOKINASE"/>
    <property type="match status" value="1"/>
</dbReference>
<keyword evidence="3" id="KW-0067">ATP-binding</keyword>
<comment type="caution">
    <text evidence="6">The sequence shown here is derived from an EMBL/GenBank/DDBJ whole genome shotgun (WGS) entry which is preliminary data.</text>
</comment>
<dbReference type="InterPro" id="IPR020568">
    <property type="entry name" value="Ribosomal_Su5_D2-typ_SF"/>
</dbReference>
<dbReference type="GO" id="GO:0006012">
    <property type="term" value="P:galactose metabolic process"/>
    <property type="evidence" value="ECO:0007669"/>
    <property type="project" value="TreeGrafter"/>
</dbReference>
<dbReference type="SUPFAM" id="SSF54211">
    <property type="entry name" value="Ribosomal protein S5 domain 2-like"/>
    <property type="match status" value="1"/>
</dbReference>
<organism evidence="6 7">
    <name type="scientific">[Myrmecia] bisecta</name>
    <dbReference type="NCBI Taxonomy" id="41462"/>
    <lineage>
        <taxon>Eukaryota</taxon>
        <taxon>Viridiplantae</taxon>
        <taxon>Chlorophyta</taxon>
        <taxon>core chlorophytes</taxon>
        <taxon>Trebouxiophyceae</taxon>
        <taxon>Trebouxiales</taxon>
        <taxon>Trebouxiaceae</taxon>
        <taxon>Myrmecia</taxon>
    </lineage>
</organism>
<dbReference type="Pfam" id="PF00288">
    <property type="entry name" value="GHMP_kinases_N"/>
    <property type="match status" value="1"/>
</dbReference>
<accession>A0AAW1P506</accession>
<dbReference type="PANTHER" id="PTHR10457:SF7">
    <property type="entry name" value="GALACTOKINASE-RELATED"/>
    <property type="match status" value="1"/>
</dbReference>
<protein>
    <recommendedName>
        <fullName evidence="5">GHMP kinase N-terminal domain-containing protein</fullName>
    </recommendedName>
</protein>
<dbReference type="PRINTS" id="PR00959">
    <property type="entry name" value="MEVGALKINASE"/>
</dbReference>
<dbReference type="GO" id="GO:0004335">
    <property type="term" value="F:galactokinase activity"/>
    <property type="evidence" value="ECO:0007669"/>
    <property type="project" value="TreeGrafter"/>
</dbReference>
<comment type="similarity">
    <text evidence="1">Belongs to the GHMP kinase family. GalK subfamily.</text>
</comment>
<dbReference type="GO" id="GO:0005829">
    <property type="term" value="C:cytosol"/>
    <property type="evidence" value="ECO:0007669"/>
    <property type="project" value="TreeGrafter"/>
</dbReference>
<dbReference type="InterPro" id="IPR006204">
    <property type="entry name" value="GHMP_kinase_N_dom"/>
</dbReference>
<evidence type="ECO:0000256" key="2">
    <source>
        <dbReference type="ARBA" id="ARBA00022741"/>
    </source>
</evidence>
<evidence type="ECO:0000256" key="4">
    <source>
        <dbReference type="SAM" id="MobiDB-lite"/>
    </source>
</evidence>
<dbReference type="InterPro" id="IPR014721">
    <property type="entry name" value="Ribsml_uS5_D2-typ_fold_subgr"/>
</dbReference>
<keyword evidence="2" id="KW-0547">Nucleotide-binding</keyword>